<evidence type="ECO:0000256" key="4">
    <source>
        <dbReference type="ARBA" id="ARBA00022771"/>
    </source>
</evidence>
<proteinExistence type="predicted"/>
<dbReference type="EMBL" id="JAPVEA010000005">
    <property type="protein sequence ID" value="KAJ5453926.1"/>
    <property type="molecule type" value="Genomic_DNA"/>
</dbReference>
<evidence type="ECO:0000256" key="2">
    <source>
        <dbReference type="ARBA" id="ARBA00022723"/>
    </source>
</evidence>
<reference evidence="8" key="1">
    <citation type="submission" date="2022-12" db="EMBL/GenBank/DDBJ databases">
        <authorList>
            <person name="Petersen C."/>
        </authorList>
    </citation>
    <scope>NUCLEOTIDE SEQUENCE</scope>
    <source>
        <strain evidence="8">IBT 16125</strain>
    </source>
</reference>
<dbReference type="CDD" id="cd12148">
    <property type="entry name" value="fungal_TF_MHR"/>
    <property type="match status" value="1"/>
</dbReference>
<reference evidence="8" key="2">
    <citation type="journal article" date="2023" name="IMA Fungus">
        <title>Comparative genomic study of the Penicillium genus elucidates a diverse pangenome and 15 lateral gene transfer events.</title>
        <authorList>
            <person name="Petersen C."/>
            <person name="Sorensen T."/>
            <person name="Nielsen M.R."/>
            <person name="Sondergaard T.E."/>
            <person name="Sorensen J.L."/>
            <person name="Fitzpatrick D.A."/>
            <person name="Frisvad J.C."/>
            <person name="Nielsen K.L."/>
        </authorList>
    </citation>
    <scope>NUCLEOTIDE SEQUENCE</scope>
    <source>
        <strain evidence="8">IBT 16125</strain>
    </source>
</reference>
<sequence length="397" mass="44193">MKRGSIYLTASTSHAPEPDEPPQASWRRWINEESWRRTAFFAFVMDAQHACVFGHSPVLSVIDMRIALPCLESIWECTSVEAWQTLNRPEMAALLFLPTLKSLLRENTVPSHCSEYARFVLLHGLMSLQTHLQAGSKLTLGIEVGKLQASARTHDLQQPVCPGSSNSRSAPVWANTIDAALDLWSTSLFSLQPSLCLEAARTLHRVAQITLHVSVLDIHALAMDPYFPFDHSRPNVDHGGCFFNSNTTKAMTRLHRWVTTDSARKACRYALLLVQETMFNGKRYSAREDNVAPRPWCLYIAVLALWVYGIVTEGPVSDVANPTGAEDYMIRMTRTMQQASPIKPTVGGTNQITGLIRAVRDALTGCRWELLQEAHLVLRRLGGETVLDAGGDSKTLI</sequence>
<keyword evidence="4" id="KW-0863">Zinc-finger</keyword>
<protein>
    <recommendedName>
        <fullName evidence="7">Xylanolytic transcriptional activator regulatory domain-containing protein</fullName>
    </recommendedName>
</protein>
<evidence type="ECO:0000313" key="8">
    <source>
        <dbReference type="EMBL" id="KAJ5453926.1"/>
    </source>
</evidence>
<comment type="caution">
    <text evidence="8">The sequence shown here is derived from an EMBL/GenBank/DDBJ whole genome shotgun (WGS) entry which is preliminary data.</text>
</comment>
<dbReference type="AlphaFoldDB" id="A0AAD6G305"/>
<dbReference type="Proteomes" id="UP001213681">
    <property type="component" value="Unassembled WGS sequence"/>
</dbReference>
<feature type="domain" description="Xylanolytic transcriptional activator regulatory" evidence="7">
    <location>
        <begin position="19"/>
        <end position="184"/>
    </location>
</feature>
<evidence type="ECO:0000313" key="9">
    <source>
        <dbReference type="Proteomes" id="UP001213681"/>
    </source>
</evidence>
<comment type="subcellular location">
    <subcellularLocation>
        <location evidence="1">Nucleus</location>
    </subcellularLocation>
</comment>
<evidence type="ECO:0000259" key="7">
    <source>
        <dbReference type="Pfam" id="PF04082"/>
    </source>
</evidence>
<dbReference type="PANTHER" id="PTHR40626">
    <property type="entry name" value="MIP31509P"/>
    <property type="match status" value="1"/>
</dbReference>
<evidence type="ECO:0000256" key="5">
    <source>
        <dbReference type="ARBA" id="ARBA00022833"/>
    </source>
</evidence>
<dbReference type="PANTHER" id="PTHR40626:SF11">
    <property type="entry name" value="ZINC FINGER PROTEIN YPR022C"/>
    <property type="match status" value="1"/>
</dbReference>
<dbReference type="InterPro" id="IPR051059">
    <property type="entry name" value="VerF-like"/>
</dbReference>
<evidence type="ECO:0000256" key="6">
    <source>
        <dbReference type="ARBA" id="ARBA00023242"/>
    </source>
</evidence>
<evidence type="ECO:0000256" key="3">
    <source>
        <dbReference type="ARBA" id="ARBA00022737"/>
    </source>
</evidence>
<name>A0AAD6G305_9EURO</name>
<gene>
    <name evidence="8" type="ORF">N7458_004882</name>
</gene>
<organism evidence="8 9">
    <name type="scientific">Penicillium daleae</name>
    <dbReference type="NCBI Taxonomy" id="63821"/>
    <lineage>
        <taxon>Eukaryota</taxon>
        <taxon>Fungi</taxon>
        <taxon>Dikarya</taxon>
        <taxon>Ascomycota</taxon>
        <taxon>Pezizomycotina</taxon>
        <taxon>Eurotiomycetes</taxon>
        <taxon>Eurotiomycetidae</taxon>
        <taxon>Eurotiales</taxon>
        <taxon>Aspergillaceae</taxon>
        <taxon>Penicillium</taxon>
    </lineage>
</organism>
<keyword evidence="2" id="KW-0479">Metal-binding</keyword>
<dbReference type="RefSeq" id="XP_056766882.1">
    <property type="nucleotide sequence ID" value="XM_056908264.1"/>
</dbReference>
<keyword evidence="9" id="KW-1185">Reference proteome</keyword>
<keyword evidence="3" id="KW-0677">Repeat</keyword>
<dbReference type="GO" id="GO:0008270">
    <property type="term" value="F:zinc ion binding"/>
    <property type="evidence" value="ECO:0007669"/>
    <property type="project" value="UniProtKB-KW"/>
</dbReference>
<dbReference type="GO" id="GO:0006351">
    <property type="term" value="P:DNA-templated transcription"/>
    <property type="evidence" value="ECO:0007669"/>
    <property type="project" value="InterPro"/>
</dbReference>
<evidence type="ECO:0000256" key="1">
    <source>
        <dbReference type="ARBA" id="ARBA00004123"/>
    </source>
</evidence>
<dbReference type="GO" id="GO:0005634">
    <property type="term" value="C:nucleus"/>
    <property type="evidence" value="ECO:0007669"/>
    <property type="project" value="UniProtKB-SubCell"/>
</dbReference>
<dbReference type="GO" id="GO:0000978">
    <property type="term" value="F:RNA polymerase II cis-regulatory region sequence-specific DNA binding"/>
    <property type="evidence" value="ECO:0007669"/>
    <property type="project" value="InterPro"/>
</dbReference>
<dbReference type="Pfam" id="PF04082">
    <property type="entry name" value="Fungal_trans"/>
    <property type="match status" value="1"/>
</dbReference>
<keyword evidence="6" id="KW-0539">Nucleus</keyword>
<dbReference type="GO" id="GO:0000981">
    <property type="term" value="F:DNA-binding transcription factor activity, RNA polymerase II-specific"/>
    <property type="evidence" value="ECO:0007669"/>
    <property type="project" value="InterPro"/>
</dbReference>
<accession>A0AAD6G305</accession>
<dbReference type="GO" id="GO:0000785">
    <property type="term" value="C:chromatin"/>
    <property type="evidence" value="ECO:0007669"/>
    <property type="project" value="TreeGrafter"/>
</dbReference>
<dbReference type="GeneID" id="81598507"/>
<keyword evidence="5" id="KW-0862">Zinc</keyword>
<dbReference type="InterPro" id="IPR007219">
    <property type="entry name" value="XnlR_reg_dom"/>
</dbReference>